<sequence>MRKIHLYHHNCITQEITITGIDNENTFFSADHA</sequence>
<reference evidence="1" key="1">
    <citation type="journal article" date="2011" name="J. Bacteriol.">
        <title>Genome Sequence of an Erwinia amylovora Strain with Pathogenicity Restricted to Rubus Plants.</title>
        <authorList>
            <person name="Powney R."/>
            <person name="Smits T.H."/>
            <person name="Sawbridge T."/>
            <person name="Frey B."/>
            <person name="Blom J."/>
            <person name="Frey J.E."/>
            <person name="Plummer K.M."/>
            <person name="Beer S.V."/>
            <person name="Luck J."/>
            <person name="Duffy B."/>
            <person name="Rodoni B."/>
        </authorList>
    </citation>
    <scope>NUCLEOTIDE SEQUENCE</scope>
    <source>
        <strain evidence="1">ATCC BAA-2158</strain>
    </source>
</reference>
<gene>
    <name evidence="1" type="ORF">EAIL5_2918</name>
</gene>
<proteinExistence type="predicted"/>
<evidence type="ECO:0000313" key="1">
    <source>
        <dbReference type="EMBL" id="CBX81738.1"/>
    </source>
</evidence>
<dbReference type="AlphaFoldDB" id="E5B8D3"/>
<dbReference type="EMBL" id="FR719195">
    <property type="protein sequence ID" value="CBX81738.1"/>
    <property type="molecule type" value="Genomic_DNA"/>
</dbReference>
<accession>E5B8D3</accession>
<organism evidence="1">
    <name type="scientific">Erwinia amylovora ATCC BAA-2158</name>
    <dbReference type="NCBI Taxonomy" id="889211"/>
    <lineage>
        <taxon>Bacteria</taxon>
        <taxon>Pseudomonadati</taxon>
        <taxon>Pseudomonadota</taxon>
        <taxon>Gammaproteobacteria</taxon>
        <taxon>Enterobacterales</taxon>
        <taxon>Erwiniaceae</taxon>
        <taxon>Erwinia</taxon>
    </lineage>
</organism>
<protein>
    <submittedName>
        <fullName evidence="1">Uncharacterized protein</fullName>
    </submittedName>
</protein>
<name>E5B8D3_ERWAM</name>